<dbReference type="EMBL" id="LXQA011114312">
    <property type="protein sequence ID" value="MCI85391.1"/>
    <property type="molecule type" value="Genomic_DNA"/>
</dbReference>
<feature type="non-terminal residue" evidence="2">
    <location>
        <position position="20"/>
    </location>
</feature>
<evidence type="ECO:0000313" key="3">
    <source>
        <dbReference type="Proteomes" id="UP000265520"/>
    </source>
</evidence>
<name>A0A392VEL0_9FABA</name>
<protein>
    <submittedName>
        <fullName evidence="2">Uncharacterized protein</fullName>
    </submittedName>
</protein>
<sequence>MSHPIDSAATNEQVTVSSPK</sequence>
<reference evidence="2 3" key="1">
    <citation type="journal article" date="2018" name="Front. Plant Sci.">
        <title>Red Clover (Trifolium pratense) and Zigzag Clover (T. medium) - A Picture of Genomic Similarities and Differences.</title>
        <authorList>
            <person name="Dluhosova J."/>
            <person name="Istvanek J."/>
            <person name="Nedelnik J."/>
            <person name="Repkova J."/>
        </authorList>
    </citation>
    <scope>NUCLEOTIDE SEQUENCE [LARGE SCALE GENOMIC DNA]</scope>
    <source>
        <strain evidence="3">cv. 10/8</strain>
        <tissue evidence="2">Leaf</tissue>
    </source>
</reference>
<evidence type="ECO:0000313" key="2">
    <source>
        <dbReference type="EMBL" id="MCI85391.1"/>
    </source>
</evidence>
<comment type="caution">
    <text evidence="2">The sequence shown here is derived from an EMBL/GenBank/DDBJ whole genome shotgun (WGS) entry which is preliminary data.</text>
</comment>
<accession>A0A392VEL0</accession>
<dbReference type="Proteomes" id="UP000265520">
    <property type="component" value="Unassembled WGS sequence"/>
</dbReference>
<proteinExistence type="predicted"/>
<feature type="region of interest" description="Disordered" evidence="1">
    <location>
        <begin position="1"/>
        <end position="20"/>
    </location>
</feature>
<dbReference type="AlphaFoldDB" id="A0A392VEL0"/>
<evidence type="ECO:0000256" key="1">
    <source>
        <dbReference type="SAM" id="MobiDB-lite"/>
    </source>
</evidence>
<organism evidence="2 3">
    <name type="scientific">Trifolium medium</name>
    <dbReference type="NCBI Taxonomy" id="97028"/>
    <lineage>
        <taxon>Eukaryota</taxon>
        <taxon>Viridiplantae</taxon>
        <taxon>Streptophyta</taxon>
        <taxon>Embryophyta</taxon>
        <taxon>Tracheophyta</taxon>
        <taxon>Spermatophyta</taxon>
        <taxon>Magnoliopsida</taxon>
        <taxon>eudicotyledons</taxon>
        <taxon>Gunneridae</taxon>
        <taxon>Pentapetalae</taxon>
        <taxon>rosids</taxon>
        <taxon>fabids</taxon>
        <taxon>Fabales</taxon>
        <taxon>Fabaceae</taxon>
        <taxon>Papilionoideae</taxon>
        <taxon>50 kb inversion clade</taxon>
        <taxon>NPAAA clade</taxon>
        <taxon>Hologalegina</taxon>
        <taxon>IRL clade</taxon>
        <taxon>Trifolieae</taxon>
        <taxon>Trifolium</taxon>
    </lineage>
</organism>
<feature type="compositionally biased region" description="Polar residues" evidence="1">
    <location>
        <begin position="8"/>
        <end position="20"/>
    </location>
</feature>
<keyword evidence="3" id="KW-1185">Reference proteome</keyword>